<feature type="compositionally biased region" description="Basic and acidic residues" evidence="7">
    <location>
        <begin position="434"/>
        <end position="453"/>
    </location>
</feature>
<evidence type="ECO:0000256" key="3">
    <source>
        <dbReference type="ARBA" id="ARBA00022448"/>
    </source>
</evidence>
<evidence type="ECO:0000256" key="8">
    <source>
        <dbReference type="SAM" id="Phobius"/>
    </source>
</evidence>
<comment type="caution">
    <text evidence="10">The sequence shown here is derived from an EMBL/GenBank/DDBJ whole genome shotgun (WGS) entry which is preliminary data.</text>
</comment>
<keyword evidence="6 8" id="KW-0472">Membrane</keyword>
<gene>
    <name evidence="10" type="ORF">CNYM01_07139</name>
</gene>
<keyword evidence="4 8" id="KW-0812">Transmembrane</keyword>
<dbReference type="PRINTS" id="PR00171">
    <property type="entry name" value="SUGRTRNSPORT"/>
</dbReference>
<feature type="domain" description="Major facilitator superfamily (MFS) profile" evidence="9">
    <location>
        <begin position="18"/>
        <end position="466"/>
    </location>
</feature>
<feature type="transmembrane region" description="Helical" evidence="8">
    <location>
        <begin position="306"/>
        <end position="325"/>
    </location>
</feature>
<feature type="transmembrane region" description="Helical" evidence="8">
    <location>
        <begin position="55"/>
        <end position="75"/>
    </location>
</feature>
<accession>A0A135T0I4</accession>
<dbReference type="PANTHER" id="PTHR48022">
    <property type="entry name" value="PLASTIDIC GLUCOSE TRANSPORTER 4"/>
    <property type="match status" value="1"/>
</dbReference>
<dbReference type="Proteomes" id="UP000070054">
    <property type="component" value="Unassembled WGS sequence"/>
</dbReference>
<comment type="similarity">
    <text evidence="2">Belongs to the major facilitator superfamily. Sugar transporter (TC 2.A.1.1) family.</text>
</comment>
<feature type="transmembrane region" description="Helical" evidence="8">
    <location>
        <begin position="116"/>
        <end position="136"/>
    </location>
</feature>
<dbReference type="EMBL" id="JEMN01001281">
    <property type="protein sequence ID" value="KXH41617.1"/>
    <property type="molecule type" value="Genomic_DNA"/>
</dbReference>
<dbReference type="GO" id="GO:0005351">
    <property type="term" value="F:carbohydrate:proton symporter activity"/>
    <property type="evidence" value="ECO:0007669"/>
    <property type="project" value="TreeGrafter"/>
</dbReference>
<dbReference type="SUPFAM" id="SSF103473">
    <property type="entry name" value="MFS general substrate transporter"/>
    <property type="match status" value="1"/>
</dbReference>
<feature type="transmembrane region" description="Helical" evidence="8">
    <location>
        <begin position="392"/>
        <end position="410"/>
    </location>
</feature>
<evidence type="ECO:0000259" key="9">
    <source>
        <dbReference type="PROSITE" id="PS50850"/>
    </source>
</evidence>
<keyword evidence="11" id="KW-1185">Reference proteome</keyword>
<comment type="subcellular location">
    <subcellularLocation>
        <location evidence="1">Membrane</location>
        <topology evidence="1">Multi-pass membrane protein</topology>
    </subcellularLocation>
</comment>
<evidence type="ECO:0000313" key="10">
    <source>
        <dbReference type="EMBL" id="KXH41617.1"/>
    </source>
</evidence>
<evidence type="ECO:0000256" key="5">
    <source>
        <dbReference type="ARBA" id="ARBA00022989"/>
    </source>
</evidence>
<keyword evidence="3" id="KW-0813">Transport</keyword>
<name>A0A135T0I4_9PEZI</name>
<dbReference type="Pfam" id="PF00083">
    <property type="entry name" value="Sugar_tr"/>
    <property type="match status" value="1"/>
</dbReference>
<feature type="transmembrane region" description="Helical" evidence="8">
    <location>
        <begin position="87"/>
        <end position="104"/>
    </location>
</feature>
<evidence type="ECO:0000256" key="7">
    <source>
        <dbReference type="SAM" id="MobiDB-lite"/>
    </source>
</evidence>
<feature type="transmembrane region" description="Helical" evidence="8">
    <location>
        <begin position="148"/>
        <end position="170"/>
    </location>
</feature>
<feature type="transmembrane region" description="Helical" evidence="8">
    <location>
        <begin position="361"/>
        <end position="380"/>
    </location>
</feature>
<evidence type="ECO:0000256" key="2">
    <source>
        <dbReference type="ARBA" id="ARBA00010992"/>
    </source>
</evidence>
<dbReference type="PROSITE" id="PS50850">
    <property type="entry name" value="MFS"/>
    <property type="match status" value="1"/>
</dbReference>
<feature type="transmembrane region" description="Helical" evidence="8">
    <location>
        <begin position="15"/>
        <end position="35"/>
    </location>
</feature>
<feature type="region of interest" description="Disordered" evidence="7">
    <location>
        <begin position="434"/>
        <end position="466"/>
    </location>
</feature>
<dbReference type="AlphaFoldDB" id="A0A135T0I4"/>
<organism evidence="10 11">
    <name type="scientific">Colletotrichum nymphaeae SA-01</name>
    <dbReference type="NCBI Taxonomy" id="1460502"/>
    <lineage>
        <taxon>Eukaryota</taxon>
        <taxon>Fungi</taxon>
        <taxon>Dikarya</taxon>
        <taxon>Ascomycota</taxon>
        <taxon>Pezizomycotina</taxon>
        <taxon>Sordariomycetes</taxon>
        <taxon>Hypocreomycetidae</taxon>
        <taxon>Glomerellales</taxon>
        <taxon>Glomerellaceae</taxon>
        <taxon>Colletotrichum</taxon>
        <taxon>Colletotrichum acutatum species complex</taxon>
    </lineage>
</organism>
<proteinExistence type="inferred from homology"/>
<dbReference type="GO" id="GO:0016020">
    <property type="term" value="C:membrane"/>
    <property type="evidence" value="ECO:0007669"/>
    <property type="project" value="UniProtKB-SubCell"/>
</dbReference>
<feature type="transmembrane region" description="Helical" evidence="8">
    <location>
        <begin position="182"/>
        <end position="205"/>
    </location>
</feature>
<dbReference type="InterPro" id="IPR050360">
    <property type="entry name" value="MFS_Sugar_Transporters"/>
</dbReference>
<evidence type="ECO:0000256" key="6">
    <source>
        <dbReference type="ARBA" id="ARBA00023136"/>
    </source>
</evidence>
<evidence type="ECO:0000313" key="11">
    <source>
        <dbReference type="Proteomes" id="UP000070054"/>
    </source>
</evidence>
<dbReference type="InterPro" id="IPR020846">
    <property type="entry name" value="MFS_dom"/>
</dbReference>
<evidence type="ECO:0000256" key="4">
    <source>
        <dbReference type="ARBA" id="ARBA00022692"/>
    </source>
</evidence>
<dbReference type="InterPro" id="IPR036259">
    <property type="entry name" value="MFS_trans_sf"/>
</dbReference>
<sequence>MAWLSASFPAGESRLYFLCIFFGIGASVWGYNIGILSSVIVSSGWREALHQPTRALIGTVVSVYYTGTFISYLCISHPITDWLGRRYAALSGTAFVCLGAILQATSGGSTARGTMLAGRLISGVGVAVVSTSVPLYQAEISPAHKRGHFVTLNHVGFIAGIALGFWVGYFMRFWSSDAGLFYGWRLTILLETIPAMIFGLGLPWVPETPRWLVEHGRKDQARSTLRWLREGSFDDDEIEHEFSAIIKSVDEYHQSGSNWLSLFRKKPLFNRLWRATLLQFMASSCGATAIKYFLPWLLEQHGIFSHTALLISATESTVKIGFTVLEMFIIDRFGRRKCLVAGCIIMAFSLLIFPTSVRARGLNFASAGASVGSSIVTMVWSSGIGYMGSNIYFIFMVVNIICIPAIYAFFPETKGRELEDMDALFGAIETRRSDSDNLSEHLLQDDAPFRDSVESATGTNREQDQD</sequence>
<dbReference type="OrthoDB" id="6612291at2759"/>
<dbReference type="InterPro" id="IPR003663">
    <property type="entry name" value="Sugar/inositol_transpt"/>
</dbReference>
<dbReference type="PANTHER" id="PTHR48022:SF14">
    <property type="entry name" value="MAJOR FACILITATOR SUPERFAMILY (MFS) PROFILE DOMAIN-CONTAINING PROTEIN-RELATED"/>
    <property type="match status" value="1"/>
</dbReference>
<reference evidence="10 11" key="1">
    <citation type="submission" date="2014-02" db="EMBL/GenBank/DDBJ databases">
        <title>The genome sequence of Colletotrichum nymphaeae SA-01.</title>
        <authorList>
            <person name="Baroncelli R."/>
            <person name="Thon M.R."/>
        </authorList>
    </citation>
    <scope>NUCLEOTIDE SEQUENCE [LARGE SCALE GENOMIC DNA]</scope>
    <source>
        <strain evidence="10 11">SA-01</strain>
    </source>
</reference>
<protein>
    <recommendedName>
        <fullName evidence="9">Major facilitator superfamily (MFS) profile domain-containing protein</fullName>
    </recommendedName>
</protein>
<evidence type="ECO:0000256" key="1">
    <source>
        <dbReference type="ARBA" id="ARBA00004141"/>
    </source>
</evidence>
<dbReference type="InterPro" id="IPR005828">
    <property type="entry name" value="MFS_sugar_transport-like"/>
</dbReference>
<dbReference type="Gene3D" id="1.20.1250.20">
    <property type="entry name" value="MFS general substrate transporter like domains"/>
    <property type="match status" value="1"/>
</dbReference>
<keyword evidence="5 8" id="KW-1133">Transmembrane helix</keyword>
<feature type="transmembrane region" description="Helical" evidence="8">
    <location>
        <begin position="337"/>
        <end position="355"/>
    </location>
</feature>